<dbReference type="Pfam" id="PF06414">
    <property type="entry name" value="Zeta_toxin"/>
    <property type="match status" value="1"/>
</dbReference>
<dbReference type="GO" id="GO:0005524">
    <property type="term" value="F:ATP binding"/>
    <property type="evidence" value="ECO:0007669"/>
    <property type="project" value="UniProtKB-KW"/>
</dbReference>
<evidence type="ECO:0000313" key="5">
    <source>
        <dbReference type="Proteomes" id="UP000294684"/>
    </source>
</evidence>
<dbReference type="OrthoDB" id="9791543at2"/>
<dbReference type="InterPro" id="IPR027417">
    <property type="entry name" value="P-loop_NTPase"/>
</dbReference>
<sequence>MSKKRIRIFAGPNGSGKSTFINEFESSDPRYKLGVYVNADEIEKNLKNDHFLDINHYKIQFATDEIQNFFRLSQFSPKKSEILDLWKYFSVTDSKLCIDGNLEINSYIAADLAEFLRQKLLEANISFSFETVMSDKRKLDFLKKAKEADYVIYLYFFCTVDPEINKNRVEIRVKENGHNVPPEKIEERYYRSLDNLKEAIRLSNRAYLFDTSSDTFETLLFAGVTNGVEVEKFTPNKVPSWFINYVVEKKSPPR</sequence>
<accession>A0A4V3HHS1</accession>
<keyword evidence="2" id="KW-0067">ATP-binding</keyword>
<proteinExistence type="predicted"/>
<dbReference type="GO" id="GO:0016301">
    <property type="term" value="F:kinase activity"/>
    <property type="evidence" value="ECO:0007669"/>
    <property type="project" value="InterPro"/>
</dbReference>
<feature type="domain" description="Zeta toxin" evidence="3">
    <location>
        <begin position="110"/>
        <end position="198"/>
    </location>
</feature>
<evidence type="ECO:0000313" key="4">
    <source>
        <dbReference type="EMBL" id="TDY67168.1"/>
    </source>
</evidence>
<dbReference type="AlphaFoldDB" id="A0A4V3HHS1"/>
<dbReference type="Proteomes" id="UP000294684">
    <property type="component" value="Unassembled WGS sequence"/>
</dbReference>
<name>A0A4V3HHS1_LEPME</name>
<evidence type="ECO:0000256" key="1">
    <source>
        <dbReference type="ARBA" id="ARBA00022741"/>
    </source>
</evidence>
<dbReference type="PANTHER" id="PTHR39206:SF1">
    <property type="entry name" value="SLL8004 PROTEIN"/>
    <property type="match status" value="1"/>
</dbReference>
<comment type="caution">
    <text evidence="4">The sequence shown here is derived from an EMBL/GenBank/DDBJ whole genome shotgun (WGS) entry which is preliminary data.</text>
</comment>
<evidence type="ECO:0000259" key="3">
    <source>
        <dbReference type="Pfam" id="PF06414"/>
    </source>
</evidence>
<evidence type="ECO:0000256" key="2">
    <source>
        <dbReference type="ARBA" id="ARBA00022840"/>
    </source>
</evidence>
<dbReference type="EMBL" id="SORO01000004">
    <property type="protein sequence ID" value="TDY67168.1"/>
    <property type="molecule type" value="Genomic_DNA"/>
</dbReference>
<keyword evidence="1" id="KW-0547">Nucleotide-binding</keyword>
<dbReference type="SUPFAM" id="SSF52540">
    <property type="entry name" value="P-loop containing nucleoside triphosphate hydrolases"/>
    <property type="match status" value="1"/>
</dbReference>
<dbReference type="InterPro" id="IPR010488">
    <property type="entry name" value="Zeta_toxin_domain"/>
</dbReference>
<dbReference type="PANTHER" id="PTHR39206">
    <property type="entry name" value="SLL8004 PROTEIN"/>
    <property type="match status" value="1"/>
</dbReference>
<dbReference type="GeneID" id="79828851"/>
<dbReference type="STRING" id="1193051.LEP1GSC017_1121"/>
<keyword evidence="5" id="KW-1185">Reference proteome</keyword>
<dbReference type="RefSeq" id="WP_004785073.1">
    <property type="nucleotide sequence ID" value="NZ_RQGE01000004.1"/>
</dbReference>
<reference evidence="4 5" key="1">
    <citation type="submission" date="2019-03" db="EMBL/GenBank/DDBJ databases">
        <title>Genomic Encyclopedia of Archaeal and Bacterial Type Strains, Phase II (KMG-II): from individual species to whole genera.</title>
        <authorList>
            <person name="Goeker M."/>
        </authorList>
    </citation>
    <scope>NUCLEOTIDE SEQUENCE [LARGE SCALE GENOMIC DNA]</scope>
    <source>
        <strain evidence="4 5">DSM 21537</strain>
    </source>
</reference>
<organism evidence="4 5">
    <name type="scientific">Leptospira meyeri</name>
    <dbReference type="NCBI Taxonomy" id="29508"/>
    <lineage>
        <taxon>Bacteria</taxon>
        <taxon>Pseudomonadati</taxon>
        <taxon>Spirochaetota</taxon>
        <taxon>Spirochaetia</taxon>
        <taxon>Leptospirales</taxon>
        <taxon>Leptospiraceae</taxon>
        <taxon>Leptospira</taxon>
    </lineage>
</organism>
<dbReference type="Gene3D" id="3.40.50.300">
    <property type="entry name" value="P-loop containing nucleotide triphosphate hydrolases"/>
    <property type="match status" value="1"/>
</dbReference>
<protein>
    <submittedName>
        <fullName evidence="4">Putative ABC-type ATPase</fullName>
    </submittedName>
</protein>
<gene>
    <name evidence="4" type="ORF">CLV96_3589</name>
</gene>